<feature type="non-terminal residue" evidence="1">
    <location>
        <position position="490"/>
    </location>
</feature>
<protein>
    <recommendedName>
        <fullName evidence="3">F-box domain-containing protein</fullName>
    </recommendedName>
</protein>
<dbReference type="Proteomes" id="UP000789595">
    <property type="component" value="Unassembled WGS sequence"/>
</dbReference>
<sequence>MESPEPIDPLTAAHEATALWHRQQAASQQDCAARTWHSDQAEHWTAVADRRREIAERAARRRRDGTELGRLAEDMVFEVLEASQIKEVLSLGATSRRLRTLTTADRLWAPRVATELSFGSSLAASTVASLASFGCDPRRLCLQFLPWQRAWPPAEFRSTHGDGEVFAWRPRDEVPASLRLPFAQEWVFCEIYERDNSGNYNAFASKVVRLADCGPWANNPRTLIVPLDLDTAGHHNQEPWYEVRVFALVSGVVVPICDTDAMDGELGERYVYLNSRPPVSDRADIHEMILQLKVGFNTTEDHQPHTYEFNSLHIALREYENDSDSESVEDPARARYEAHYVVDGLRRFLSSDAISAQRTAFFVKDYRRSDSDYVDGNWKRPKPWADAVLSPEPGTGGIMLKFKDDVESESPLFTRRFVETDTVGALFKYVEAEFQYGPDNGFGLVCGSLGSTRGIAADAVPSSLATPLKDAGVHGLYDGQVVTVVPDNSD</sequence>
<keyword evidence="2" id="KW-1185">Reference proteome</keyword>
<evidence type="ECO:0000313" key="1">
    <source>
        <dbReference type="EMBL" id="CAH0378458.1"/>
    </source>
</evidence>
<name>A0A8J2X6P8_9STRA</name>
<accession>A0A8J2X6P8</accession>
<dbReference type="EMBL" id="CAKKNE010000006">
    <property type="protein sequence ID" value="CAH0378458.1"/>
    <property type="molecule type" value="Genomic_DNA"/>
</dbReference>
<dbReference type="AlphaFoldDB" id="A0A8J2X6P8"/>
<reference evidence="1" key="1">
    <citation type="submission" date="2021-11" db="EMBL/GenBank/DDBJ databases">
        <authorList>
            <consortium name="Genoscope - CEA"/>
            <person name="William W."/>
        </authorList>
    </citation>
    <scope>NUCLEOTIDE SEQUENCE</scope>
</reference>
<comment type="caution">
    <text evidence="1">The sequence shown here is derived from an EMBL/GenBank/DDBJ whole genome shotgun (WGS) entry which is preliminary data.</text>
</comment>
<organism evidence="1 2">
    <name type="scientific">Pelagomonas calceolata</name>
    <dbReference type="NCBI Taxonomy" id="35677"/>
    <lineage>
        <taxon>Eukaryota</taxon>
        <taxon>Sar</taxon>
        <taxon>Stramenopiles</taxon>
        <taxon>Ochrophyta</taxon>
        <taxon>Pelagophyceae</taxon>
        <taxon>Pelagomonadales</taxon>
        <taxon>Pelagomonadaceae</taxon>
        <taxon>Pelagomonas</taxon>
    </lineage>
</organism>
<evidence type="ECO:0000313" key="2">
    <source>
        <dbReference type="Proteomes" id="UP000789595"/>
    </source>
</evidence>
<evidence type="ECO:0008006" key="3">
    <source>
        <dbReference type="Google" id="ProtNLM"/>
    </source>
</evidence>
<proteinExistence type="predicted"/>
<gene>
    <name evidence="1" type="ORF">PECAL_6P00430</name>
</gene>